<dbReference type="GeneID" id="17267860"/>
<dbReference type="EnsemblProtists" id="EOD22313">
    <property type="protein sequence ID" value="EOD22313"/>
    <property type="gene ID" value="EMIHUDRAFT_101438"/>
</dbReference>
<evidence type="ECO:0008006" key="4">
    <source>
        <dbReference type="Google" id="ProtNLM"/>
    </source>
</evidence>
<name>A0A0D3JFM8_EMIH1</name>
<dbReference type="OMA" id="DYSCIAN"/>
<dbReference type="RefSeq" id="XP_005774742.1">
    <property type="nucleotide sequence ID" value="XM_005774685.1"/>
</dbReference>
<sequence length="469" mass="51616">MWPMLLPIAALRGTRSALAAPRASVLPPADYTMAAPATVLPPADYTGVVTPTARSTAQLQEASTAELEACVYAHDYSCIANGRPFVAPNWLSDELLTALRADARALRDAGSFVDANEKLGKRVKLSLAERDWCAPGEEAPSEARAVARRLFDTLLVELERVLGRRLSLEEHGAQAKYAIACEGEPLAFHVDQRHEALQSHEEHHGDATRRTLAALERDASRSLGWLLYLSDDGWDEPGGSGSGGTLLTYPRDDAVGECGVHACGDLQVGWLERGRGSEPVFLDGWAVPHEMRGRSLQELAREAAAHFSDEASLWASLRGQVQPAYQLYCAGPDGSRENVSPVWERPAAHERVPSLREMLEPRWRDGWSSTIASGHPRQRTVAVSPRGGTLVVFDAVAVPHEVTAVLAGERLALFGFIAGERPVPHGWRTEPGRAARRNLPPSWRPEESQGEWYHEGWARDFHHHFRYTR</sequence>
<keyword evidence="1" id="KW-0732">Signal</keyword>
<evidence type="ECO:0000313" key="2">
    <source>
        <dbReference type="EnsemblProtists" id="EOD22313"/>
    </source>
</evidence>
<dbReference type="Gene3D" id="2.60.120.620">
    <property type="entry name" value="q2cbj1_9rhob like domain"/>
    <property type="match status" value="2"/>
</dbReference>
<reference evidence="3" key="1">
    <citation type="journal article" date="2013" name="Nature">
        <title>Pan genome of the phytoplankton Emiliania underpins its global distribution.</title>
        <authorList>
            <person name="Read B.A."/>
            <person name="Kegel J."/>
            <person name="Klute M.J."/>
            <person name="Kuo A."/>
            <person name="Lefebvre S.C."/>
            <person name="Maumus F."/>
            <person name="Mayer C."/>
            <person name="Miller J."/>
            <person name="Monier A."/>
            <person name="Salamov A."/>
            <person name="Young J."/>
            <person name="Aguilar M."/>
            <person name="Claverie J.M."/>
            <person name="Frickenhaus S."/>
            <person name="Gonzalez K."/>
            <person name="Herman E.K."/>
            <person name="Lin Y.C."/>
            <person name="Napier J."/>
            <person name="Ogata H."/>
            <person name="Sarno A.F."/>
            <person name="Shmutz J."/>
            <person name="Schroeder D."/>
            <person name="de Vargas C."/>
            <person name="Verret F."/>
            <person name="von Dassow P."/>
            <person name="Valentin K."/>
            <person name="Van de Peer Y."/>
            <person name="Wheeler G."/>
            <person name="Dacks J.B."/>
            <person name="Delwiche C.F."/>
            <person name="Dyhrman S.T."/>
            <person name="Glockner G."/>
            <person name="John U."/>
            <person name="Richards T."/>
            <person name="Worden A.Z."/>
            <person name="Zhang X."/>
            <person name="Grigoriev I.V."/>
            <person name="Allen A.E."/>
            <person name="Bidle K."/>
            <person name="Borodovsky M."/>
            <person name="Bowler C."/>
            <person name="Brownlee C."/>
            <person name="Cock J.M."/>
            <person name="Elias M."/>
            <person name="Gladyshev V.N."/>
            <person name="Groth M."/>
            <person name="Guda C."/>
            <person name="Hadaegh A."/>
            <person name="Iglesias-Rodriguez M.D."/>
            <person name="Jenkins J."/>
            <person name="Jones B.M."/>
            <person name="Lawson T."/>
            <person name="Leese F."/>
            <person name="Lindquist E."/>
            <person name="Lobanov A."/>
            <person name="Lomsadze A."/>
            <person name="Malik S.B."/>
            <person name="Marsh M.E."/>
            <person name="Mackinder L."/>
            <person name="Mock T."/>
            <person name="Mueller-Roeber B."/>
            <person name="Pagarete A."/>
            <person name="Parker M."/>
            <person name="Probert I."/>
            <person name="Quesneville H."/>
            <person name="Raines C."/>
            <person name="Rensing S.A."/>
            <person name="Riano-Pachon D.M."/>
            <person name="Richier S."/>
            <person name="Rokitta S."/>
            <person name="Shiraiwa Y."/>
            <person name="Soanes D.M."/>
            <person name="van der Giezen M."/>
            <person name="Wahlund T.M."/>
            <person name="Williams B."/>
            <person name="Wilson W."/>
            <person name="Wolfe G."/>
            <person name="Wurch L.L."/>
        </authorList>
    </citation>
    <scope>NUCLEOTIDE SEQUENCE</scope>
</reference>
<dbReference type="PaxDb" id="2903-EOD22313"/>
<evidence type="ECO:0000256" key="1">
    <source>
        <dbReference type="SAM" id="SignalP"/>
    </source>
</evidence>
<reference evidence="2" key="2">
    <citation type="submission" date="2024-10" db="UniProtKB">
        <authorList>
            <consortium name="EnsemblProtists"/>
        </authorList>
    </citation>
    <scope>IDENTIFICATION</scope>
</reference>
<feature type="signal peptide" evidence="1">
    <location>
        <begin position="1"/>
        <end position="19"/>
    </location>
</feature>
<dbReference type="KEGG" id="ehx:EMIHUDRAFT_101438"/>
<organism evidence="2 3">
    <name type="scientific">Emiliania huxleyi (strain CCMP1516)</name>
    <dbReference type="NCBI Taxonomy" id="280463"/>
    <lineage>
        <taxon>Eukaryota</taxon>
        <taxon>Haptista</taxon>
        <taxon>Haptophyta</taxon>
        <taxon>Prymnesiophyceae</taxon>
        <taxon>Isochrysidales</taxon>
        <taxon>Noelaerhabdaceae</taxon>
        <taxon>Emiliania</taxon>
    </lineage>
</organism>
<keyword evidence="3" id="KW-1185">Reference proteome</keyword>
<dbReference type="HOGENOM" id="CLU_583218_0_0_1"/>
<protein>
    <recommendedName>
        <fullName evidence="4">Prolyl 4-hydroxylase alpha subunit domain-containing protein</fullName>
    </recommendedName>
</protein>
<accession>A0A0D3JFM8</accession>
<proteinExistence type="predicted"/>
<dbReference type="AlphaFoldDB" id="A0A0D3JFM8"/>
<dbReference type="Proteomes" id="UP000013827">
    <property type="component" value="Unassembled WGS sequence"/>
</dbReference>
<feature type="chain" id="PRO_5044291417" description="Prolyl 4-hydroxylase alpha subunit domain-containing protein" evidence="1">
    <location>
        <begin position="20"/>
        <end position="469"/>
    </location>
</feature>
<evidence type="ECO:0000313" key="3">
    <source>
        <dbReference type="Proteomes" id="UP000013827"/>
    </source>
</evidence>